<protein>
    <recommendedName>
        <fullName evidence="15">Phenylalanine--tRNA ligase beta subunit</fullName>
        <ecNumber evidence="15">6.1.1.20</ecNumber>
    </recommendedName>
    <alternativeName>
        <fullName evidence="15">Phenylalanyl-tRNA synthetase beta subunit</fullName>
        <shortName evidence="15">PheRS</shortName>
    </alternativeName>
</protein>
<feature type="domain" description="FDX-ACB" evidence="18">
    <location>
        <begin position="700"/>
        <end position="793"/>
    </location>
</feature>
<evidence type="ECO:0000259" key="17">
    <source>
        <dbReference type="PROSITE" id="PS50886"/>
    </source>
</evidence>
<dbReference type="InterPro" id="IPR012340">
    <property type="entry name" value="NA-bd_OB-fold"/>
</dbReference>
<feature type="binding site" evidence="15">
    <location>
        <position position="461"/>
    </location>
    <ligand>
        <name>Mg(2+)</name>
        <dbReference type="ChEBI" id="CHEBI:18420"/>
        <note>shared with alpha subunit</note>
    </ligand>
</feature>
<dbReference type="RefSeq" id="WP_014003487.1">
    <property type="nucleotide sequence ID" value="NC_015850.1"/>
</dbReference>
<keyword evidence="21" id="KW-1185">Reference proteome</keyword>
<feature type="domain" description="B5" evidence="19">
    <location>
        <begin position="407"/>
        <end position="483"/>
    </location>
</feature>
<comment type="subcellular location">
    <subcellularLocation>
        <location evidence="1 15">Cytoplasm</location>
    </subcellularLocation>
</comment>
<dbReference type="InterPro" id="IPR045864">
    <property type="entry name" value="aa-tRNA-synth_II/BPL/LPL"/>
</dbReference>
<dbReference type="PROSITE" id="PS50886">
    <property type="entry name" value="TRBD"/>
    <property type="match status" value="1"/>
</dbReference>
<dbReference type="OrthoDB" id="5287145at2"/>
<keyword evidence="12 15" id="KW-0648">Protein biosynthesis</keyword>
<dbReference type="SMART" id="SM00896">
    <property type="entry name" value="FDX-ACB"/>
    <property type="match status" value="1"/>
</dbReference>
<evidence type="ECO:0000256" key="9">
    <source>
        <dbReference type="ARBA" id="ARBA00022840"/>
    </source>
</evidence>
<dbReference type="InterPro" id="IPR005146">
    <property type="entry name" value="B3/B4_tRNA-bd"/>
</dbReference>
<dbReference type="EMBL" id="CP002573">
    <property type="protein sequence ID" value="AEK59205.1"/>
    <property type="molecule type" value="Genomic_DNA"/>
</dbReference>
<dbReference type="HAMAP" id="MF_00283">
    <property type="entry name" value="Phe_tRNA_synth_beta1"/>
    <property type="match status" value="1"/>
</dbReference>
<dbReference type="CDD" id="cd02796">
    <property type="entry name" value="tRNA_bind_bactPheRS"/>
    <property type="match status" value="1"/>
</dbReference>
<dbReference type="Pfam" id="PF03484">
    <property type="entry name" value="B5"/>
    <property type="match status" value="1"/>
</dbReference>
<dbReference type="InterPro" id="IPR045060">
    <property type="entry name" value="Phe-tRNA-ligase_IIc_bsu"/>
</dbReference>
<dbReference type="Pfam" id="PF03483">
    <property type="entry name" value="B3_4"/>
    <property type="match status" value="1"/>
</dbReference>
<organism evidence="20 21">
    <name type="scientific">Acidithiobacillus caldus (strain SM-1)</name>
    <dbReference type="NCBI Taxonomy" id="990288"/>
    <lineage>
        <taxon>Bacteria</taxon>
        <taxon>Pseudomonadati</taxon>
        <taxon>Pseudomonadota</taxon>
        <taxon>Acidithiobacillia</taxon>
        <taxon>Acidithiobacillales</taxon>
        <taxon>Acidithiobacillaceae</taxon>
        <taxon>Acidithiobacillus</taxon>
    </lineage>
</organism>
<dbReference type="GO" id="GO:0009328">
    <property type="term" value="C:phenylalanine-tRNA ligase complex"/>
    <property type="evidence" value="ECO:0007669"/>
    <property type="project" value="TreeGrafter"/>
</dbReference>
<dbReference type="Pfam" id="PF01588">
    <property type="entry name" value="tRNA_bind"/>
    <property type="match status" value="1"/>
</dbReference>
<evidence type="ECO:0000256" key="1">
    <source>
        <dbReference type="ARBA" id="ARBA00004496"/>
    </source>
</evidence>
<dbReference type="STRING" id="990288.Atc_2558"/>
<keyword evidence="11 16" id="KW-0694">RNA-binding</keyword>
<evidence type="ECO:0000256" key="6">
    <source>
        <dbReference type="ARBA" id="ARBA00022598"/>
    </source>
</evidence>
<dbReference type="InterPro" id="IPR004532">
    <property type="entry name" value="Phe-tRNA-ligase_IIc_bsu_bact"/>
</dbReference>
<dbReference type="GO" id="GO:0000049">
    <property type="term" value="F:tRNA binding"/>
    <property type="evidence" value="ECO:0007669"/>
    <property type="project" value="UniProtKB-UniRule"/>
</dbReference>
<dbReference type="Gene3D" id="3.30.930.10">
    <property type="entry name" value="Bira Bifunctional Protein, Domain 2"/>
    <property type="match status" value="1"/>
</dbReference>
<feature type="binding site" evidence="15">
    <location>
        <position position="471"/>
    </location>
    <ligand>
        <name>Mg(2+)</name>
        <dbReference type="ChEBI" id="CHEBI:18420"/>
        <note>shared with alpha subunit</note>
    </ligand>
</feature>
<dbReference type="HOGENOM" id="CLU_016891_0_0_6"/>
<evidence type="ECO:0000259" key="19">
    <source>
        <dbReference type="PROSITE" id="PS51483"/>
    </source>
</evidence>
<dbReference type="SUPFAM" id="SSF55681">
    <property type="entry name" value="Class II aaRS and biotin synthetases"/>
    <property type="match status" value="1"/>
</dbReference>
<evidence type="ECO:0000256" key="11">
    <source>
        <dbReference type="ARBA" id="ARBA00022884"/>
    </source>
</evidence>
<evidence type="ECO:0000256" key="16">
    <source>
        <dbReference type="PROSITE-ProRule" id="PRU00209"/>
    </source>
</evidence>
<keyword evidence="8 15" id="KW-0547">Nucleotide-binding</keyword>
<dbReference type="Gene3D" id="3.30.70.380">
    <property type="entry name" value="Ferrodoxin-fold anticodon-binding domain"/>
    <property type="match status" value="1"/>
</dbReference>
<sequence length="796" mass="87803">MQISIQWLREAWLDSSWSTQRLAESLTMGGIEVEAIDRAASPLPGVVVAAVRTVRSHPQAEKLRIAEVDAGDGRLRQVVCGAANLRPGQCVPLALPGALLPGDVHIQETELRGVRSEGMLCSAAELNLADGSSGLLELDAQAPLGHALYDYLRLDDEILTLGITPNRGDAFSYLGIARDLSALGAGMLRAWQPQAVSWAQQAQRAPLGERLQIAVEPAAAQACPRYHALLLEDLPTRLPDHLRERLRRSGQRQVAPVVDWLNLQMLALGQPMHAFDADQIRGGLTVRWARSGEILDALDGRDRILESDMLVIADDEGPVALAGIIGGRRTAVQDDTRRIVLESAYFQAKAVQGRARRLGLQTEAAMRFERGVDFRLGLPAAVATWQSMAHHARVTVLASAMVANAEPDLPWIPLRSQRVARILGFAPPAERIREILSALGCSVEAQGEGSWRVQPPSHRYDLRIEADLIEEIARISGYDQLPQRQPLGLLAPHPLAPEPRAEALRAFLVARDYHEVITYSFISAEAQARFCPDDEPVALRNPLSNDLAVLRGSLWPGLLQALQFNVNRQQERVRLFEMGRIFTGAQQRLQLAGVIHGPALPEHWSGPSPWCDFYDLRGDVEGLLRHWQTLDLEYRRSCNPNLHPGQSADLWLDGSLLGSIGALRPNLHERYELDKAAFLFYLDLEALAKHGKSVHFQPIPSQPGLRRDLALIVPEGISAGQVLRTVREAASRAVREHWIFDRYQGSQVAPGHYGLGVGLLLQEDDRTLTESEVQGELERILAALRTLGSIQLRIQG</sequence>
<reference evidence="20 21" key="1">
    <citation type="journal article" date="2011" name="J. Genet. Genomics">
        <title>Unraveling the Acidithiobacillus caldus complete genome and its central metabolisms for carbon assimilation.</title>
        <authorList>
            <person name="You X.Y."/>
            <person name="Guo X."/>
            <person name="Zheng H.J."/>
            <person name="Zhang M.J."/>
            <person name="Liu L.J."/>
            <person name="Zhu Y.Q."/>
            <person name="Zhu B."/>
            <person name="Wang S.Y."/>
            <person name="Zhao G.P."/>
            <person name="Poetsch A."/>
            <person name="Jiang C.Y."/>
            <person name="Liu S.J."/>
        </authorList>
    </citation>
    <scope>NUCLEOTIDE SEQUENCE [LARGE SCALE GENOMIC DNA]</scope>
    <source>
        <strain evidence="20 21">SM-1</strain>
    </source>
</reference>
<evidence type="ECO:0000313" key="21">
    <source>
        <dbReference type="Proteomes" id="UP000006135"/>
    </source>
</evidence>
<dbReference type="PROSITE" id="PS51447">
    <property type="entry name" value="FDX_ACB"/>
    <property type="match status" value="1"/>
</dbReference>
<evidence type="ECO:0000256" key="5">
    <source>
        <dbReference type="ARBA" id="ARBA00022555"/>
    </source>
</evidence>
<dbReference type="PANTHER" id="PTHR10947:SF0">
    <property type="entry name" value="PHENYLALANINE--TRNA LIGASE BETA SUBUNIT"/>
    <property type="match status" value="1"/>
</dbReference>
<feature type="binding site" evidence="15">
    <location>
        <position position="467"/>
    </location>
    <ligand>
        <name>Mg(2+)</name>
        <dbReference type="ChEBI" id="CHEBI:18420"/>
        <note>shared with alpha subunit</note>
    </ligand>
</feature>
<dbReference type="SUPFAM" id="SSF54991">
    <property type="entry name" value="Anticodon-binding domain of PheRS"/>
    <property type="match status" value="1"/>
</dbReference>
<dbReference type="InterPro" id="IPR005121">
    <property type="entry name" value="Fdx_antiC-bd"/>
</dbReference>
<evidence type="ECO:0000259" key="18">
    <source>
        <dbReference type="PROSITE" id="PS51447"/>
    </source>
</evidence>
<dbReference type="Proteomes" id="UP000006135">
    <property type="component" value="Chromosome"/>
</dbReference>
<keyword evidence="5 16" id="KW-0820">tRNA-binding</keyword>
<accession>F9ZSM0</accession>
<comment type="similarity">
    <text evidence="2 15">Belongs to the phenylalanyl-tRNA synthetase beta subunit family. Type 1 subfamily.</text>
</comment>
<evidence type="ECO:0000256" key="4">
    <source>
        <dbReference type="ARBA" id="ARBA00022490"/>
    </source>
</evidence>
<dbReference type="Gene3D" id="2.40.50.140">
    <property type="entry name" value="Nucleic acid-binding proteins"/>
    <property type="match status" value="1"/>
</dbReference>
<feature type="binding site" evidence="15">
    <location>
        <position position="470"/>
    </location>
    <ligand>
        <name>Mg(2+)</name>
        <dbReference type="ChEBI" id="CHEBI:18420"/>
        <note>shared with alpha subunit</note>
    </ligand>
</feature>
<dbReference type="GO" id="GO:0006432">
    <property type="term" value="P:phenylalanyl-tRNA aminoacylation"/>
    <property type="evidence" value="ECO:0007669"/>
    <property type="project" value="UniProtKB-UniRule"/>
</dbReference>
<dbReference type="FunFam" id="3.30.930.10:FF:000022">
    <property type="entry name" value="Phenylalanine--tRNA ligase beta subunit"/>
    <property type="match status" value="1"/>
</dbReference>
<feature type="domain" description="TRNA-binding" evidence="17">
    <location>
        <begin position="40"/>
        <end position="149"/>
    </location>
</feature>
<evidence type="ECO:0000256" key="14">
    <source>
        <dbReference type="ARBA" id="ARBA00049255"/>
    </source>
</evidence>
<comment type="subunit">
    <text evidence="3 15">Tetramer of two alpha and two beta subunits.</text>
</comment>
<dbReference type="InterPro" id="IPR005147">
    <property type="entry name" value="tRNA_synthase_B5-dom"/>
</dbReference>
<dbReference type="FunFam" id="3.30.56.10:FF:000002">
    <property type="entry name" value="Phenylalanine--tRNA ligase beta subunit"/>
    <property type="match status" value="1"/>
</dbReference>
<evidence type="ECO:0000256" key="12">
    <source>
        <dbReference type="ARBA" id="ARBA00022917"/>
    </source>
</evidence>
<keyword evidence="10 15" id="KW-0460">Magnesium</keyword>
<name>F9ZSM0_ACICS</name>
<dbReference type="FunFam" id="2.40.50.140:FF:000045">
    <property type="entry name" value="Phenylalanine--tRNA ligase beta subunit"/>
    <property type="match status" value="1"/>
</dbReference>
<evidence type="ECO:0000256" key="2">
    <source>
        <dbReference type="ARBA" id="ARBA00008653"/>
    </source>
</evidence>
<dbReference type="PANTHER" id="PTHR10947">
    <property type="entry name" value="PHENYLALANYL-TRNA SYNTHETASE BETA CHAIN AND LEUCINE-RICH REPEAT-CONTAINING PROTEIN 47"/>
    <property type="match status" value="1"/>
</dbReference>
<dbReference type="GeneID" id="92932470"/>
<comment type="catalytic activity">
    <reaction evidence="14 15">
        <text>tRNA(Phe) + L-phenylalanine + ATP = L-phenylalanyl-tRNA(Phe) + AMP + diphosphate + H(+)</text>
        <dbReference type="Rhea" id="RHEA:19413"/>
        <dbReference type="Rhea" id="RHEA-COMP:9668"/>
        <dbReference type="Rhea" id="RHEA-COMP:9699"/>
        <dbReference type="ChEBI" id="CHEBI:15378"/>
        <dbReference type="ChEBI" id="CHEBI:30616"/>
        <dbReference type="ChEBI" id="CHEBI:33019"/>
        <dbReference type="ChEBI" id="CHEBI:58095"/>
        <dbReference type="ChEBI" id="CHEBI:78442"/>
        <dbReference type="ChEBI" id="CHEBI:78531"/>
        <dbReference type="ChEBI" id="CHEBI:456215"/>
        <dbReference type="EC" id="6.1.1.20"/>
    </reaction>
</comment>
<keyword evidence="7 15" id="KW-0479">Metal-binding</keyword>
<dbReference type="Pfam" id="PF03147">
    <property type="entry name" value="FDX-ACB"/>
    <property type="match status" value="1"/>
</dbReference>
<proteinExistence type="inferred from homology"/>
<dbReference type="PROSITE" id="PS51483">
    <property type="entry name" value="B5"/>
    <property type="match status" value="1"/>
</dbReference>
<dbReference type="SUPFAM" id="SSF46955">
    <property type="entry name" value="Putative DNA-binding domain"/>
    <property type="match status" value="1"/>
</dbReference>
<dbReference type="InterPro" id="IPR033714">
    <property type="entry name" value="tRNA_bind_bactPheRS"/>
</dbReference>
<comment type="cofactor">
    <cofactor evidence="15">
        <name>Mg(2+)</name>
        <dbReference type="ChEBI" id="CHEBI:18420"/>
    </cofactor>
    <text evidence="15">Binds 2 magnesium ions per tetramer.</text>
</comment>
<dbReference type="CDD" id="cd00769">
    <property type="entry name" value="PheRS_beta_core"/>
    <property type="match status" value="1"/>
</dbReference>
<dbReference type="InterPro" id="IPR020825">
    <property type="entry name" value="Phe-tRNA_synthase-like_B3/B4"/>
</dbReference>
<dbReference type="GO" id="GO:0005524">
    <property type="term" value="F:ATP binding"/>
    <property type="evidence" value="ECO:0007669"/>
    <property type="project" value="UniProtKB-UniRule"/>
</dbReference>
<keyword evidence="4 15" id="KW-0963">Cytoplasm</keyword>
<keyword evidence="9 15" id="KW-0067">ATP-binding</keyword>
<evidence type="ECO:0000256" key="10">
    <source>
        <dbReference type="ARBA" id="ARBA00022842"/>
    </source>
</evidence>
<evidence type="ECO:0000256" key="15">
    <source>
        <dbReference type="HAMAP-Rule" id="MF_00283"/>
    </source>
</evidence>
<evidence type="ECO:0000256" key="3">
    <source>
        <dbReference type="ARBA" id="ARBA00011209"/>
    </source>
</evidence>
<dbReference type="GO" id="GO:0004826">
    <property type="term" value="F:phenylalanine-tRNA ligase activity"/>
    <property type="evidence" value="ECO:0007669"/>
    <property type="project" value="UniProtKB-UniRule"/>
</dbReference>
<dbReference type="NCBIfam" id="TIGR00472">
    <property type="entry name" value="pheT_bact"/>
    <property type="match status" value="1"/>
</dbReference>
<dbReference type="EC" id="6.1.1.20" evidence="15"/>
<keyword evidence="6 15" id="KW-0436">Ligase</keyword>
<dbReference type="SUPFAM" id="SSF56037">
    <property type="entry name" value="PheT/TilS domain"/>
    <property type="match status" value="1"/>
</dbReference>
<keyword evidence="13 15" id="KW-0030">Aminoacyl-tRNA synthetase</keyword>
<dbReference type="KEGG" id="acu:Atc_2558"/>
<dbReference type="InterPro" id="IPR002547">
    <property type="entry name" value="tRNA-bd_dom"/>
</dbReference>
<dbReference type="Pfam" id="PF17759">
    <property type="entry name" value="tRNA_synthFbeta"/>
    <property type="match status" value="1"/>
</dbReference>
<evidence type="ECO:0000256" key="8">
    <source>
        <dbReference type="ARBA" id="ARBA00022741"/>
    </source>
</evidence>
<dbReference type="AlphaFoldDB" id="F9ZSM0"/>
<dbReference type="InterPro" id="IPR036690">
    <property type="entry name" value="Fdx_antiC-bd_sf"/>
</dbReference>
<evidence type="ECO:0000313" key="20">
    <source>
        <dbReference type="EMBL" id="AEK59205.1"/>
    </source>
</evidence>
<dbReference type="SUPFAM" id="SSF50249">
    <property type="entry name" value="Nucleic acid-binding proteins"/>
    <property type="match status" value="1"/>
</dbReference>
<evidence type="ECO:0000256" key="13">
    <source>
        <dbReference type="ARBA" id="ARBA00023146"/>
    </source>
</evidence>
<dbReference type="NCBIfam" id="NF045760">
    <property type="entry name" value="YtpR"/>
    <property type="match status" value="1"/>
</dbReference>
<dbReference type="GO" id="GO:0000287">
    <property type="term" value="F:magnesium ion binding"/>
    <property type="evidence" value="ECO:0007669"/>
    <property type="project" value="UniProtKB-UniRule"/>
</dbReference>
<dbReference type="SMART" id="SM00873">
    <property type="entry name" value="B3_4"/>
    <property type="match status" value="1"/>
</dbReference>
<gene>
    <name evidence="15" type="primary">pheT</name>
    <name evidence="20" type="ordered locus">Atc_2558</name>
</gene>
<evidence type="ECO:0000256" key="7">
    <source>
        <dbReference type="ARBA" id="ARBA00022723"/>
    </source>
</evidence>
<dbReference type="Gene3D" id="3.50.40.10">
    <property type="entry name" value="Phenylalanyl-trna Synthetase, Chain B, domain 3"/>
    <property type="match status" value="1"/>
</dbReference>
<dbReference type="InterPro" id="IPR041616">
    <property type="entry name" value="PheRS_beta_core"/>
</dbReference>
<dbReference type="InterPro" id="IPR009061">
    <property type="entry name" value="DNA-bd_dom_put_sf"/>
</dbReference>
<dbReference type="SMART" id="SM00874">
    <property type="entry name" value="B5"/>
    <property type="match status" value="1"/>
</dbReference>
<dbReference type="Gene3D" id="3.30.56.10">
    <property type="match status" value="2"/>
</dbReference>